<dbReference type="PANTHER" id="PTHR22594">
    <property type="entry name" value="ASPARTYL/LYSYL-TRNA SYNTHETASE"/>
    <property type="match status" value="1"/>
</dbReference>
<dbReference type="PROSITE" id="PS50862">
    <property type="entry name" value="AA_TRNA_LIGASE_II"/>
    <property type="match status" value="1"/>
</dbReference>
<dbReference type="GO" id="GO:0005737">
    <property type="term" value="C:cytoplasm"/>
    <property type="evidence" value="ECO:0007669"/>
    <property type="project" value="UniProtKB-ARBA"/>
</dbReference>
<dbReference type="InterPro" id="IPR004524">
    <property type="entry name" value="Asp-tRNA-ligase_1"/>
</dbReference>
<reference evidence="8 9" key="1">
    <citation type="submission" date="2024-09" db="EMBL/GenBank/DDBJ databases">
        <title>Chromosome-scale assembly of Riccia fluitans.</title>
        <authorList>
            <person name="Paukszto L."/>
            <person name="Sawicki J."/>
            <person name="Karawczyk K."/>
            <person name="Piernik-Szablinska J."/>
            <person name="Szczecinska M."/>
            <person name="Mazdziarz M."/>
        </authorList>
    </citation>
    <scope>NUCLEOTIDE SEQUENCE [LARGE SCALE GENOMIC DNA]</scope>
    <source>
        <strain evidence="8">Rf_01</strain>
        <tissue evidence="8">Aerial parts of the thallus</tissue>
    </source>
</reference>
<dbReference type="InterPro" id="IPR004364">
    <property type="entry name" value="Aa-tRNA-synt_II"/>
</dbReference>
<name>A0ABD1ZF82_9MARC</name>
<dbReference type="Gene3D" id="3.30.930.10">
    <property type="entry name" value="Bira Bifunctional Protein, Domain 2"/>
    <property type="match status" value="1"/>
</dbReference>
<comment type="similarity">
    <text evidence="1">Belongs to the class-II aminoacyl-tRNA synthetase family. Type 1 subfamily.</text>
</comment>
<gene>
    <name evidence="8" type="ORF">R1flu_018226</name>
</gene>
<dbReference type="GO" id="GO:0005524">
    <property type="term" value="F:ATP binding"/>
    <property type="evidence" value="ECO:0007669"/>
    <property type="project" value="UniProtKB-KW"/>
</dbReference>
<keyword evidence="2" id="KW-0436">Ligase</keyword>
<dbReference type="GO" id="GO:0004812">
    <property type="term" value="F:aminoacyl-tRNA ligase activity"/>
    <property type="evidence" value="ECO:0007669"/>
    <property type="project" value="UniProtKB-KW"/>
</dbReference>
<dbReference type="InterPro" id="IPR045864">
    <property type="entry name" value="aa-tRNA-synth_II/BPL/LPL"/>
</dbReference>
<dbReference type="SUPFAM" id="SSF55261">
    <property type="entry name" value="GAD domain-like"/>
    <property type="match status" value="1"/>
</dbReference>
<evidence type="ECO:0000256" key="2">
    <source>
        <dbReference type="ARBA" id="ARBA00022598"/>
    </source>
</evidence>
<dbReference type="InterPro" id="IPR012340">
    <property type="entry name" value="NA-bd_OB-fold"/>
</dbReference>
<keyword evidence="5" id="KW-0648">Protein biosynthesis</keyword>
<dbReference type="InterPro" id="IPR029351">
    <property type="entry name" value="GAD_dom"/>
</dbReference>
<dbReference type="Gene3D" id="2.40.50.140">
    <property type="entry name" value="Nucleic acid-binding proteins"/>
    <property type="match status" value="1"/>
</dbReference>
<dbReference type="Pfam" id="PF01336">
    <property type="entry name" value="tRNA_anti-codon"/>
    <property type="match status" value="1"/>
</dbReference>
<dbReference type="SUPFAM" id="SSF55681">
    <property type="entry name" value="Class II aaRS and biotin synthetases"/>
    <property type="match status" value="1"/>
</dbReference>
<dbReference type="InterPro" id="IPR006195">
    <property type="entry name" value="aa-tRNA-synth_II"/>
</dbReference>
<dbReference type="Proteomes" id="UP001605036">
    <property type="component" value="Unassembled WGS sequence"/>
</dbReference>
<evidence type="ECO:0000256" key="5">
    <source>
        <dbReference type="ARBA" id="ARBA00022917"/>
    </source>
</evidence>
<evidence type="ECO:0000259" key="7">
    <source>
        <dbReference type="PROSITE" id="PS50862"/>
    </source>
</evidence>
<dbReference type="Pfam" id="PF02938">
    <property type="entry name" value="GAD"/>
    <property type="match status" value="1"/>
</dbReference>
<dbReference type="InterPro" id="IPR004115">
    <property type="entry name" value="GAD-like_sf"/>
</dbReference>
<dbReference type="PRINTS" id="PR01042">
    <property type="entry name" value="TRNASYNTHASP"/>
</dbReference>
<dbReference type="CDD" id="cd00777">
    <property type="entry name" value="AspRS_core"/>
    <property type="match status" value="1"/>
</dbReference>
<keyword evidence="4" id="KW-0067">ATP-binding</keyword>
<keyword evidence="9" id="KW-1185">Reference proteome</keyword>
<keyword evidence="3" id="KW-0547">Nucleotide-binding</keyword>
<dbReference type="InterPro" id="IPR004365">
    <property type="entry name" value="NA-bd_OB_tRNA"/>
</dbReference>
<dbReference type="InterPro" id="IPR002312">
    <property type="entry name" value="Asp/Asn-tRNA-synth_IIb"/>
</dbReference>
<dbReference type="NCBIfam" id="NF001750">
    <property type="entry name" value="PRK00476.1"/>
    <property type="match status" value="1"/>
</dbReference>
<feature type="domain" description="Aminoacyl-transfer RNA synthetases class-II family profile" evidence="7">
    <location>
        <begin position="229"/>
        <end position="645"/>
    </location>
</feature>
<dbReference type="InterPro" id="IPR047089">
    <property type="entry name" value="Asp-tRNA-ligase_1_N"/>
</dbReference>
<evidence type="ECO:0000256" key="6">
    <source>
        <dbReference type="ARBA" id="ARBA00023146"/>
    </source>
</evidence>
<comment type="caution">
    <text evidence="8">The sequence shown here is derived from an EMBL/GenBank/DDBJ whole genome shotgun (WGS) entry which is preliminary data.</text>
</comment>
<evidence type="ECO:0000313" key="8">
    <source>
        <dbReference type="EMBL" id="KAL2650098.1"/>
    </source>
</evidence>
<dbReference type="Gene3D" id="3.30.1360.30">
    <property type="entry name" value="GAD-like domain"/>
    <property type="match status" value="1"/>
</dbReference>
<evidence type="ECO:0000256" key="4">
    <source>
        <dbReference type="ARBA" id="ARBA00022840"/>
    </source>
</evidence>
<dbReference type="EMBL" id="JBHFFA010000001">
    <property type="protein sequence ID" value="KAL2650098.1"/>
    <property type="molecule type" value="Genomic_DNA"/>
</dbReference>
<keyword evidence="6" id="KW-0030">Aminoacyl-tRNA synthetase</keyword>
<dbReference type="Pfam" id="PF00152">
    <property type="entry name" value="tRNA-synt_2"/>
    <property type="match status" value="1"/>
</dbReference>
<evidence type="ECO:0000256" key="1">
    <source>
        <dbReference type="ARBA" id="ARBA00006303"/>
    </source>
</evidence>
<dbReference type="AlphaFoldDB" id="A0ABD1ZF82"/>
<dbReference type="CDD" id="cd04317">
    <property type="entry name" value="EcAspRS_like_N"/>
    <property type="match status" value="1"/>
</dbReference>
<accession>A0ABD1ZF82</accession>
<dbReference type="InterPro" id="IPR047090">
    <property type="entry name" value="AspRS_core"/>
</dbReference>
<organism evidence="8 9">
    <name type="scientific">Riccia fluitans</name>
    <dbReference type="NCBI Taxonomy" id="41844"/>
    <lineage>
        <taxon>Eukaryota</taxon>
        <taxon>Viridiplantae</taxon>
        <taxon>Streptophyta</taxon>
        <taxon>Embryophyta</taxon>
        <taxon>Marchantiophyta</taxon>
        <taxon>Marchantiopsida</taxon>
        <taxon>Marchantiidae</taxon>
        <taxon>Marchantiales</taxon>
        <taxon>Ricciaceae</taxon>
        <taxon>Riccia</taxon>
    </lineage>
</organism>
<evidence type="ECO:0000313" key="9">
    <source>
        <dbReference type="Proteomes" id="UP001605036"/>
    </source>
</evidence>
<dbReference type="GO" id="GO:0006412">
    <property type="term" value="P:translation"/>
    <property type="evidence" value="ECO:0007669"/>
    <property type="project" value="UniProtKB-KW"/>
</dbReference>
<evidence type="ECO:0000256" key="3">
    <source>
        <dbReference type="ARBA" id="ARBA00022741"/>
    </source>
</evidence>
<dbReference type="SUPFAM" id="SSF50249">
    <property type="entry name" value="Nucleic acid-binding proteins"/>
    <property type="match status" value="1"/>
</dbReference>
<dbReference type="HAMAP" id="MF_00044">
    <property type="entry name" value="Asp_tRNA_synth_type1"/>
    <property type="match status" value="1"/>
</dbReference>
<proteinExistence type="inferred from homology"/>
<dbReference type="NCBIfam" id="TIGR00459">
    <property type="entry name" value="aspS_bact"/>
    <property type="match status" value="1"/>
</dbReference>
<protein>
    <recommendedName>
        <fullName evidence="7">Aminoacyl-transfer RNA synthetases class-II family profile domain-containing protein</fullName>
    </recommendedName>
</protein>
<sequence>MAARWVVPWVSARAAPMVLLCTRMPSIGLRLGHFQKLSIREKSSTITKKVYSGSKLERVSVVSCVSPPAVKSPLPLSDRLEWTSRTHSCGQLTEANDGEHVRVCGWVASQRSHGNVSFVNLRDHTGIVQVATDPINFTEAHAAAERVRIEYVVVIEGTVRCRPKEMINKKMATGAIEVLAESVKLLNPVRMALPFPITTADDEKVTTTEEVRLRYRHLDLRRSQMNQNLRFRHNVVKLMRRYLEDSLNFVEIETPVLTRSTPEGARDYLVPSRVQVGHFYALPQSPQLFKQMLMVSGFDRYYQFARCFRDEDLRADRQPEFTQLDMELAFTPFEEMLKLNEDMIRHVFRETRGFELPNPFPRITYTDAMSRYGSDKPDTRFSMELIEITNFIAQSNHPAFLEPLKNGAVVKVLCVPGGSSKISATRLKKGDVFQEAKKAGLRNLPFVKVTEGGCLDESSAIIQSLDTVQKNGLEKKLGANAGDLILFGVDSVGAVNRALGRLRTFLAENLDLIDKSALAMLWITDFPMFEYNADEDRLEALHHPFTAPHPDDMEDLKTARALAYDMVYNGVEIGGGSLRMYRRDIQEKVLAAVGLTPEQAEEKFGYLLEAFDLGAPPHGGIAYGLDRLVMLLAGESSIRDVIAFPKTTTAQCVLTNAPALVDPQQLTDLSLAIQEKKITV</sequence>
<dbReference type="PANTHER" id="PTHR22594:SF5">
    <property type="entry name" value="ASPARTATE--TRNA LIGASE, MITOCHONDRIAL"/>
    <property type="match status" value="1"/>
</dbReference>